<dbReference type="AlphaFoldDB" id="A0A917N0I7"/>
<gene>
    <name evidence="2" type="ORF">GCM10011425_06860</name>
</gene>
<feature type="chain" id="PRO_5036928923" evidence="1">
    <location>
        <begin position="28"/>
        <end position="221"/>
    </location>
</feature>
<dbReference type="Proteomes" id="UP000662074">
    <property type="component" value="Unassembled WGS sequence"/>
</dbReference>
<sequence length="221" mass="24943">MNFIKKISKILLLAAGCLLLTQSPSFAQHHRKALKPKPASAIVVLSPQLTSFLKEARAAGVDFSMPKSFKEIPAINNENFSFDYAMTMPGQDFEVWLQVHSLKQNWLSYDQVKDITGKTLANPDSTYLQVARAHATAMSDDDKYFARPLPANVLEMYNADAGKTYLFNLADLPEIRRYKYALLIAIQKDHTGYIMAVCLTNEKGPAFFKNINQARDCIKFR</sequence>
<dbReference type="RefSeq" id="WP_188413780.1">
    <property type="nucleotide sequence ID" value="NZ_BMDO01000001.1"/>
</dbReference>
<evidence type="ECO:0000313" key="3">
    <source>
        <dbReference type="Proteomes" id="UP000662074"/>
    </source>
</evidence>
<reference evidence="2" key="1">
    <citation type="journal article" date="2014" name="Int. J. Syst. Evol. Microbiol.">
        <title>Complete genome sequence of Corynebacterium casei LMG S-19264T (=DSM 44701T), isolated from a smear-ripened cheese.</title>
        <authorList>
            <consortium name="US DOE Joint Genome Institute (JGI-PGF)"/>
            <person name="Walter F."/>
            <person name="Albersmeier A."/>
            <person name="Kalinowski J."/>
            <person name="Ruckert C."/>
        </authorList>
    </citation>
    <scope>NUCLEOTIDE SEQUENCE</scope>
    <source>
        <strain evidence="2">CCM 8711</strain>
    </source>
</reference>
<name>A0A917N0I7_9SPHI</name>
<keyword evidence="1" id="KW-0732">Signal</keyword>
<evidence type="ECO:0000313" key="2">
    <source>
        <dbReference type="EMBL" id="GGI49474.1"/>
    </source>
</evidence>
<feature type="signal peptide" evidence="1">
    <location>
        <begin position="1"/>
        <end position="27"/>
    </location>
</feature>
<proteinExistence type="predicted"/>
<dbReference type="EMBL" id="BMDO01000001">
    <property type="protein sequence ID" value="GGI49474.1"/>
    <property type="molecule type" value="Genomic_DNA"/>
</dbReference>
<comment type="caution">
    <text evidence="2">The sequence shown here is derived from an EMBL/GenBank/DDBJ whole genome shotgun (WGS) entry which is preliminary data.</text>
</comment>
<evidence type="ECO:0000256" key="1">
    <source>
        <dbReference type="SAM" id="SignalP"/>
    </source>
</evidence>
<reference evidence="2" key="2">
    <citation type="submission" date="2020-09" db="EMBL/GenBank/DDBJ databases">
        <authorList>
            <person name="Sun Q."/>
            <person name="Sedlacek I."/>
        </authorList>
    </citation>
    <scope>NUCLEOTIDE SEQUENCE</scope>
    <source>
        <strain evidence="2">CCM 8711</strain>
    </source>
</reference>
<keyword evidence="3" id="KW-1185">Reference proteome</keyword>
<accession>A0A917N0I7</accession>
<protein>
    <submittedName>
        <fullName evidence="2">Uncharacterized protein</fullName>
    </submittedName>
</protein>
<organism evidence="2 3">
    <name type="scientific">Mucilaginibacter galii</name>
    <dbReference type="NCBI Taxonomy" id="2005073"/>
    <lineage>
        <taxon>Bacteria</taxon>
        <taxon>Pseudomonadati</taxon>
        <taxon>Bacteroidota</taxon>
        <taxon>Sphingobacteriia</taxon>
        <taxon>Sphingobacteriales</taxon>
        <taxon>Sphingobacteriaceae</taxon>
        <taxon>Mucilaginibacter</taxon>
    </lineage>
</organism>